<dbReference type="SUPFAM" id="SSF55271">
    <property type="entry name" value="DNA repair protein MutS, domain I"/>
    <property type="match status" value="1"/>
</dbReference>
<dbReference type="EMBL" id="JAASQI010000004">
    <property type="protein sequence ID" value="NIJ58171.1"/>
    <property type="molecule type" value="Genomic_DNA"/>
</dbReference>
<evidence type="ECO:0000256" key="6">
    <source>
        <dbReference type="ARBA" id="ARBA00023125"/>
    </source>
</evidence>
<dbReference type="SUPFAM" id="SSF52540">
    <property type="entry name" value="P-loop containing nucleoside triphosphate hydrolases"/>
    <property type="match status" value="1"/>
</dbReference>
<dbReference type="NCBIfam" id="NF003810">
    <property type="entry name" value="PRK05399.1"/>
    <property type="match status" value="1"/>
</dbReference>
<dbReference type="InterPro" id="IPR016151">
    <property type="entry name" value="DNA_mismatch_repair_MutS_N"/>
</dbReference>
<dbReference type="Gene3D" id="3.40.1170.10">
    <property type="entry name" value="DNA repair protein MutS, domain I"/>
    <property type="match status" value="1"/>
</dbReference>
<dbReference type="Gene3D" id="1.10.1420.10">
    <property type="match status" value="2"/>
</dbReference>
<dbReference type="InterPro" id="IPR036187">
    <property type="entry name" value="DNA_mismatch_repair_MutS_sf"/>
</dbReference>
<dbReference type="InterPro" id="IPR007696">
    <property type="entry name" value="DNA_mismatch_repair_MutS_core"/>
</dbReference>
<dbReference type="InterPro" id="IPR036678">
    <property type="entry name" value="MutS_con_dom_sf"/>
</dbReference>
<dbReference type="InterPro" id="IPR005748">
    <property type="entry name" value="DNA_mismatch_repair_MutS"/>
</dbReference>
<dbReference type="Gene3D" id="3.30.420.110">
    <property type="entry name" value="MutS, connector domain"/>
    <property type="match status" value="1"/>
</dbReference>
<accession>A0ABX0UZ13</accession>
<evidence type="ECO:0000256" key="4">
    <source>
        <dbReference type="ARBA" id="ARBA00022763"/>
    </source>
</evidence>
<dbReference type="HAMAP" id="MF_00096">
    <property type="entry name" value="MutS"/>
    <property type="match status" value="1"/>
</dbReference>
<dbReference type="SUPFAM" id="SSF53150">
    <property type="entry name" value="DNA repair protein MutS, domain II"/>
    <property type="match status" value="1"/>
</dbReference>
<dbReference type="InterPro" id="IPR007860">
    <property type="entry name" value="DNA_mmatch_repair_MutS_con_dom"/>
</dbReference>
<dbReference type="Pfam" id="PF05192">
    <property type="entry name" value="MutS_III"/>
    <property type="match status" value="1"/>
</dbReference>
<dbReference type="SMART" id="SM00533">
    <property type="entry name" value="MUTSd"/>
    <property type="match status" value="1"/>
</dbReference>
<dbReference type="NCBIfam" id="TIGR01070">
    <property type="entry name" value="mutS1"/>
    <property type="match status" value="1"/>
</dbReference>
<comment type="function">
    <text evidence="8 9">This protein is involved in the repair of mismatches in DNA. It is possible that it carries out the mismatch recognition step. This protein has a weak ATPase activity.</text>
</comment>
<keyword evidence="3 9" id="KW-0547">Nucleotide-binding</keyword>
<feature type="domain" description="DNA mismatch repair proteins mutS family" evidence="12">
    <location>
        <begin position="740"/>
        <end position="756"/>
    </location>
</feature>
<dbReference type="PANTHER" id="PTHR11361">
    <property type="entry name" value="DNA MISMATCH REPAIR PROTEIN MUTS FAMILY MEMBER"/>
    <property type="match status" value="1"/>
</dbReference>
<keyword evidence="7 9" id="KW-0234">DNA repair</keyword>
<evidence type="ECO:0000313" key="13">
    <source>
        <dbReference type="EMBL" id="NIJ58171.1"/>
    </source>
</evidence>
<dbReference type="Pfam" id="PF00488">
    <property type="entry name" value="MutS_V"/>
    <property type="match status" value="1"/>
</dbReference>
<dbReference type="InterPro" id="IPR027417">
    <property type="entry name" value="P-loop_NTPase"/>
</dbReference>
<evidence type="ECO:0000256" key="8">
    <source>
        <dbReference type="ARBA" id="ARBA00024647"/>
    </source>
</evidence>
<protein>
    <recommendedName>
        <fullName evidence="2 9">DNA mismatch repair protein MutS</fullName>
    </recommendedName>
</protein>
<dbReference type="Gene3D" id="3.40.50.300">
    <property type="entry name" value="P-loop containing nucleotide triphosphate hydrolases"/>
    <property type="match status" value="1"/>
</dbReference>
<dbReference type="PROSITE" id="PS00486">
    <property type="entry name" value="DNA_MISMATCH_REPAIR_2"/>
    <property type="match status" value="1"/>
</dbReference>
<evidence type="ECO:0000259" key="12">
    <source>
        <dbReference type="PROSITE" id="PS00486"/>
    </source>
</evidence>
<feature type="region of interest" description="Disordered" evidence="11">
    <location>
        <begin position="1"/>
        <end position="27"/>
    </location>
</feature>
<dbReference type="Pfam" id="PF05188">
    <property type="entry name" value="MutS_II"/>
    <property type="match status" value="1"/>
</dbReference>
<evidence type="ECO:0000256" key="11">
    <source>
        <dbReference type="SAM" id="MobiDB-lite"/>
    </source>
</evidence>
<proteinExistence type="inferred from homology"/>
<dbReference type="InterPro" id="IPR045076">
    <property type="entry name" value="MutS"/>
</dbReference>
<dbReference type="CDD" id="cd03284">
    <property type="entry name" value="ABC_MutS1"/>
    <property type="match status" value="1"/>
</dbReference>
<keyword evidence="14" id="KW-1185">Reference proteome</keyword>
<evidence type="ECO:0000256" key="7">
    <source>
        <dbReference type="ARBA" id="ARBA00023204"/>
    </source>
</evidence>
<evidence type="ECO:0000313" key="14">
    <source>
        <dbReference type="Proteomes" id="UP001429580"/>
    </source>
</evidence>
<dbReference type="Proteomes" id="UP001429580">
    <property type="component" value="Unassembled WGS sequence"/>
</dbReference>
<dbReference type="InterPro" id="IPR007861">
    <property type="entry name" value="DNA_mismatch_repair_MutS_clamp"/>
</dbReference>
<evidence type="ECO:0000256" key="10">
    <source>
        <dbReference type="RuleBase" id="RU003756"/>
    </source>
</evidence>
<dbReference type="InterPro" id="IPR000432">
    <property type="entry name" value="DNA_mismatch_repair_MutS_C"/>
</dbReference>
<evidence type="ECO:0000256" key="9">
    <source>
        <dbReference type="HAMAP-Rule" id="MF_00096"/>
    </source>
</evidence>
<dbReference type="SUPFAM" id="SSF48334">
    <property type="entry name" value="DNA repair protein MutS, domain III"/>
    <property type="match status" value="1"/>
</dbReference>
<name>A0ABX0UZ13_9HYPH</name>
<evidence type="ECO:0000256" key="5">
    <source>
        <dbReference type="ARBA" id="ARBA00022840"/>
    </source>
</evidence>
<evidence type="ECO:0000256" key="2">
    <source>
        <dbReference type="ARBA" id="ARBA00021982"/>
    </source>
</evidence>
<comment type="caution">
    <text evidence="13">The sequence shown here is derived from an EMBL/GenBank/DDBJ whole genome shotgun (WGS) entry which is preliminary data.</text>
</comment>
<dbReference type="PIRSF" id="PIRSF037677">
    <property type="entry name" value="DNA_mis_repair_Msh6"/>
    <property type="match status" value="1"/>
</dbReference>
<sequence>MIRLSAAPSPVPPVDDASARPNAAEKPSPMMQQYIEIKVAHPDTLLFYRMGDFYELFFADAEVASRTLGIVLTKRGKHLGEDIPMCGVPVDKAEDYLERLIAAGHRVAVCEQTEDPAEARKRGGKSVVRRAVVRLVTPGTITEDRLLEPGRANWLAAVARRRLSEREWAYAVAAADISTGRFTVSEVAGIALMAEIARLEPREIILPDAIHDDEGLRAFWQEQRAAVTPVAHEGFDSASAARRLREYFGVAELAGFGQFSPAELSACAAVVAYVERTQLGSRPPLSPPAHEAEGSGLAIDAATRANLELTRTLSGERAGSLLAAIDRTLTPGGGRLLAERLGGPLTDPPAIAARQDAVQALVDDIVLRERLRARLRAAPDMARALSRLMLGRGGPRDLATVRDGLAAARAVAGDMASGAVSAGLPAELDAARRDLDALDPAWGEALAAALADDLPLLKRDGGFVRAGHDAGLDEARLLQADSRKVIAALQARYAGESGCRQLKVKHNNLIGYFVEVPQAAGEAFVRPPLNETFSHRQTMAGTMRFSTVELGELESRIASAGGRALAIEHAVFDRLAGALADHAETIKRAADALAVVDVTAALADLAVDLGWTRPHVDASLDFAVEGGRHPVVEAACRRNGVAFVANDCDLSPPGAAKWGRITLITGPNMAGKSTFLRQSALIVVLAQMGAFVPAKAARVGVVDRLFSRVGAADDLARGRSTFMVEMIETAAILNQAGERSLVILDEIGRGTATFDGLSIAWAAIEHLHEANRCRALFATHYHELTALADRLKRVSNATVRVTEWQGEVVFLHEVVPGAADRSYGIQVAKLAGLPAKVIHRARAILSELEKSEREKPVSALIDDLPLFAAFNAPRAAATEVRADPLREALDTIVPDELSPREALEALYRLKGLRLDEAGEKIN</sequence>
<reference evidence="13 14" key="1">
    <citation type="submission" date="2020-03" db="EMBL/GenBank/DDBJ databases">
        <title>Genomic Encyclopedia of Type Strains, Phase IV (KMG-IV): sequencing the most valuable type-strain genomes for metagenomic binning, comparative biology and taxonomic classification.</title>
        <authorList>
            <person name="Goeker M."/>
        </authorList>
    </citation>
    <scope>NUCLEOTIDE SEQUENCE [LARGE SCALE GENOMIC DNA]</scope>
    <source>
        <strain evidence="13 14">DSM 103870</strain>
    </source>
</reference>
<dbReference type="InterPro" id="IPR017261">
    <property type="entry name" value="DNA_mismatch_repair_MutS/MSH"/>
</dbReference>
<dbReference type="Gene3D" id="6.10.140.430">
    <property type="match status" value="1"/>
</dbReference>
<dbReference type="RefSeq" id="WP_166951845.1">
    <property type="nucleotide sequence ID" value="NZ_JAASQI010000004.1"/>
</dbReference>
<evidence type="ECO:0000256" key="1">
    <source>
        <dbReference type="ARBA" id="ARBA00006271"/>
    </source>
</evidence>
<dbReference type="SMART" id="SM00534">
    <property type="entry name" value="MUTSac"/>
    <property type="match status" value="1"/>
</dbReference>
<comment type="similarity">
    <text evidence="1 9 10">Belongs to the DNA mismatch repair MutS family.</text>
</comment>
<evidence type="ECO:0000256" key="3">
    <source>
        <dbReference type="ARBA" id="ARBA00022741"/>
    </source>
</evidence>
<dbReference type="Pfam" id="PF01624">
    <property type="entry name" value="MutS_I"/>
    <property type="match status" value="1"/>
</dbReference>
<feature type="binding site" evidence="9">
    <location>
        <begin position="666"/>
        <end position="673"/>
    </location>
    <ligand>
        <name>ATP</name>
        <dbReference type="ChEBI" id="CHEBI:30616"/>
    </ligand>
</feature>
<dbReference type="Pfam" id="PF05190">
    <property type="entry name" value="MutS_IV"/>
    <property type="match status" value="1"/>
</dbReference>
<dbReference type="InterPro" id="IPR007695">
    <property type="entry name" value="DNA_mismatch_repair_MutS-lik_N"/>
</dbReference>
<keyword evidence="6 9" id="KW-0238">DNA-binding</keyword>
<keyword evidence="5 9" id="KW-0067">ATP-binding</keyword>
<dbReference type="PANTHER" id="PTHR11361:SF34">
    <property type="entry name" value="DNA MISMATCH REPAIR PROTEIN MSH1, MITOCHONDRIAL"/>
    <property type="match status" value="1"/>
</dbReference>
<organism evidence="13 14">
    <name type="scientific">Pseudochelatococcus lubricantis</name>
    <dbReference type="NCBI Taxonomy" id="1538102"/>
    <lineage>
        <taxon>Bacteria</taxon>
        <taxon>Pseudomonadati</taxon>
        <taxon>Pseudomonadota</taxon>
        <taxon>Alphaproteobacteria</taxon>
        <taxon>Hyphomicrobiales</taxon>
        <taxon>Chelatococcaceae</taxon>
        <taxon>Pseudochelatococcus</taxon>
    </lineage>
</organism>
<gene>
    <name evidence="9" type="primary">mutS</name>
    <name evidence="13" type="ORF">FHS82_002013</name>
</gene>
<keyword evidence="4 9" id="KW-0227">DNA damage</keyword>